<dbReference type="OrthoDB" id="4527901at2"/>
<reference evidence="3 4" key="1">
    <citation type="submission" date="2016-10" db="EMBL/GenBank/DDBJ databases">
        <authorList>
            <person name="de Groot N.N."/>
        </authorList>
    </citation>
    <scope>NUCLEOTIDE SEQUENCE [LARGE SCALE GENOMIC DNA]</scope>
    <source>
        <strain evidence="3 4">MT12</strain>
    </source>
</reference>
<feature type="transmembrane region" description="Helical" evidence="1">
    <location>
        <begin position="210"/>
        <end position="233"/>
    </location>
</feature>
<feature type="transmembrane region" description="Helical" evidence="1">
    <location>
        <begin position="186"/>
        <end position="204"/>
    </location>
</feature>
<evidence type="ECO:0000259" key="2">
    <source>
        <dbReference type="Pfam" id="PF18181"/>
    </source>
</evidence>
<feature type="domain" description="SMODS and SLOG-associating 2TM effector" evidence="2">
    <location>
        <begin position="158"/>
        <end position="283"/>
    </location>
</feature>
<keyword evidence="1" id="KW-1133">Transmembrane helix</keyword>
<dbReference type="InterPro" id="IPR025325">
    <property type="entry name" value="DUF4231"/>
</dbReference>
<proteinExistence type="predicted"/>
<dbReference type="SUPFAM" id="SSF53474">
    <property type="entry name" value="alpha/beta-Hydrolases"/>
    <property type="match status" value="1"/>
</dbReference>
<dbReference type="InterPro" id="IPR029058">
    <property type="entry name" value="AB_hydrolase_fold"/>
</dbReference>
<dbReference type="Proteomes" id="UP000198992">
    <property type="component" value="Unassembled WGS sequence"/>
</dbReference>
<evidence type="ECO:0000313" key="3">
    <source>
        <dbReference type="EMBL" id="SEE08312.1"/>
    </source>
</evidence>
<gene>
    <name evidence="3" type="ORF">SAMN05444164_6838</name>
</gene>
<organism evidence="3 4">
    <name type="scientific">Bradyrhizobium erythrophlei</name>
    <dbReference type="NCBI Taxonomy" id="1437360"/>
    <lineage>
        <taxon>Bacteria</taxon>
        <taxon>Pseudomonadati</taxon>
        <taxon>Pseudomonadota</taxon>
        <taxon>Alphaproteobacteria</taxon>
        <taxon>Hyphomicrobiales</taxon>
        <taxon>Nitrobacteraceae</taxon>
        <taxon>Bradyrhizobium</taxon>
    </lineage>
</organism>
<name>A0A1H5FXX5_9BRAD</name>
<evidence type="ECO:0000313" key="4">
    <source>
        <dbReference type="Proteomes" id="UP000198992"/>
    </source>
</evidence>
<dbReference type="NCBIfam" id="NF033634">
    <property type="entry name" value="SLATT_1"/>
    <property type="match status" value="1"/>
</dbReference>
<dbReference type="InterPro" id="IPR040884">
    <property type="entry name" value="SLATT_1"/>
</dbReference>
<dbReference type="Pfam" id="PF14015">
    <property type="entry name" value="DUF4231"/>
    <property type="match status" value="1"/>
</dbReference>
<evidence type="ECO:0000256" key="1">
    <source>
        <dbReference type="SAM" id="Phobius"/>
    </source>
</evidence>
<keyword evidence="1" id="KW-0472">Membrane</keyword>
<feature type="transmembrane region" description="Helical" evidence="1">
    <location>
        <begin position="30"/>
        <end position="49"/>
    </location>
</feature>
<dbReference type="SUPFAM" id="SSF82866">
    <property type="entry name" value="Multidrug efflux transporter AcrB transmembrane domain"/>
    <property type="match status" value="1"/>
</dbReference>
<sequence>MAILETIANRQAQWSETANQLKSTIDRARWSVFGLSSLGAVLAAVASQLPDNTTAPRTTVAIAGAVSLAIATFFTQRLLGADRISSWVRARAISERLKREAYRFAASAAPYDDAAKADALLDDEGRRIEADGEDLLPQLVQAAGQGSLPRQGLQQQQYVTQRVQGHIGWFTKRAARYQVIASRLRHVEFALAALATLLTAVAGVEAKPVIAGIPFDMVAFTAVLTTLGGAVLAHVEASRYDFLVTTYRATARRLEDCTNRPRPSWSDFVNECENILATENMSWIAKFTGKPGATSSP</sequence>
<dbReference type="Pfam" id="PF18181">
    <property type="entry name" value="SLATT_1"/>
    <property type="match status" value="1"/>
</dbReference>
<accession>A0A1H5FXX5</accession>
<feature type="transmembrane region" description="Helical" evidence="1">
    <location>
        <begin position="61"/>
        <end position="79"/>
    </location>
</feature>
<dbReference type="RefSeq" id="WP_092124166.1">
    <property type="nucleotide sequence ID" value="NZ_FNTH01000001.1"/>
</dbReference>
<dbReference type="AlphaFoldDB" id="A0A1H5FXX5"/>
<dbReference type="EMBL" id="FNTH01000001">
    <property type="protein sequence ID" value="SEE08312.1"/>
    <property type="molecule type" value="Genomic_DNA"/>
</dbReference>
<keyword evidence="1" id="KW-0812">Transmembrane</keyword>
<protein>
    <recommendedName>
        <fullName evidence="2">SMODS and SLOG-associating 2TM effector domain-containing protein</fullName>
    </recommendedName>
</protein>